<evidence type="ECO:0000259" key="7">
    <source>
        <dbReference type="Pfam" id="PF04893"/>
    </source>
</evidence>
<evidence type="ECO:0000313" key="8">
    <source>
        <dbReference type="EMBL" id="GJQ09543.1"/>
    </source>
</evidence>
<feature type="transmembrane region" description="Helical" evidence="6">
    <location>
        <begin position="172"/>
        <end position="191"/>
    </location>
</feature>
<protein>
    <recommendedName>
        <fullName evidence="6">Protein YIPF</fullName>
    </recommendedName>
</protein>
<evidence type="ECO:0000313" key="9">
    <source>
        <dbReference type="Proteomes" id="UP001061958"/>
    </source>
</evidence>
<evidence type="ECO:0000256" key="4">
    <source>
        <dbReference type="ARBA" id="ARBA00022989"/>
    </source>
</evidence>
<name>A0A9C7PRT7_9RHOD</name>
<dbReference type="PANTHER" id="PTHR21236:SF1">
    <property type="entry name" value="PROTEIN YIPF6"/>
    <property type="match status" value="1"/>
</dbReference>
<keyword evidence="4 6" id="KW-1133">Transmembrane helix</keyword>
<feature type="domain" description="Yip1" evidence="7">
    <location>
        <begin position="31"/>
        <end position="186"/>
    </location>
</feature>
<dbReference type="InterPro" id="IPR006977">
    <property type="entry name" value="Yip1_dom"/>
</dbReference>
<keyword evidence="3 6" id="KW-0812">Transmembrane</keyword>
<evidence type="ECO:0000256" key="1">
    <source>
        <dbReference type="ARBA" id="ARBA00004141"/>
    </source>
</evidence>
<dbReference type="Proteomes" id="UP001061958">
    <property type="component" value="Unassembled WGS sequence"/>
</dbReference>
<comment type="similarity">
    <text evidence="2 6">Belongs to the YIP1 family.</text>
</comment>
<dbReference type="GO" id="GO:0005802">
    <property type="term" value="C:trans-Golgi network"/>
    <property type="evidence" value="ECO:0007669"/>
    <property type="project" value="TreeGrafter"/>
</dbReference>
<proteinExistence type="inferred from homology"/>
<feature type="transmembrane region" description="Helical" evidence="6">
    <location>
        <begin position="50"/>
        <end position="68"/>
    </location>
</feature>
<evidence type="ECO:0000256" key="3">
    <source>
        <dbReference type="ARBA" id="ARBA00022692"/>
    </source>
</evidence>
<organism evidence="8 9">
    <name type="scientific">Galdieria partita</name>
    <dbReference type="NCBI Taxonomy" id="83374"/>
    <lineage>
        <taxon>Eukaryota</taxon>
        <taxon>Rhodophyta</taxon>
        <taxon>Bangiophyceae</taxon>
        <taxon>Galdieriales</taxon>
        <taxon>Galdieriaceae</taxon>
        <taxon>Galdieria</taxon>
    </lineage>
</organism>
<comment type="subcellular location">
    <subcellularLocation>
        <location evidence="6">Golgi apparatus membrane</location>
        <topology evidence="6">Multi-pass membrane protein</topology>
    </subcellularLocation>
    <subcellularLocation>
        <location evidence="1">Membrane</location>
        <topology evidence="1">Multi-pass membrane protein</topology>
    </subcellularLocation>
</comment>
<keyword evidence="5 6" id="KW-0472">Membrane</keyword>
<evidence type="ECO:0000256" key="2">
    <source>
        <dbReference type="ARBA" id="ARBA00010596"/>
    </source>
</evidence>
<gene>
    <name evidence="8" type="ORF">GpartN1_g1334.t1</name>
</gene>
<evidence type="ECO:0000256" key="6">
    <source>
        <dbReference type="RuleBase" id="RU361264"/>
    </source>
</evidence>
<feature type="transmembrane region" description="Helical" evidence="6">
    <location>
        <begin position="137"/>
        <end position="160"/>
    </location>
</feature>
<dbReference type="GO" id="GO:0006888">
    <property type="term" value="P:endoplasmic reticulum to Golgi vesicle-mediated transport"/>
    <property type="evidence" value="ECO:0007669"/>
    <property type="project" value="InterPro"/>
</dbReference>
<comment type="caution">
    <text evidence="8">The sequence shown here is derived from an EMBL/GenBank/DDBJ whole genome shotgun (WGS) entry which is preliminary data.</text>
</comment>
<sequence length="195" mass="21743">MDTLHESTLDEPVWNTIKRDLGLIGRRLKLVILPKVTAVEMQAELRDWDLWGPLFICMTLATVLSVEASEDASLIFSLVFLIIWCGSFIVTLNAQLLGGAVSFFMGVCLLGYCVFPLLVGAFFCIFFTAVLPTAIAVILRFVTVVLLLIWSIMAVTAFFADVKLPQGRKLLAVYPVFLFYSGVAWMILVGFQEHK</sequence>
<dbReference type="Pfam" id="PF04893">
    <property type="entry name" value="Yip1"/>
    <property type="match status" value="1"/>
</dbReference>
<feature type="transmembrane region" description="Helical" evidence="6">
    <location>
        <begin position="103"/>
        <end position="130"/>
    </location>
</feature>
<reference evidence="8" key="1">
    <citation type="journal article" date="2022" name="Proc. Natl. Acad. Sci. U.S.A.">
        <title>Life cycle and functional genomics of the unicellular red alga Galdieria for elucidating algal and plant evolution and industrial use.</title>
        <authorList>
            <person name="Hirooka S."/>
            <person name="Itabashi T."/>
            <person name="Ichinose T.M."/>
            <person name="Onuma R."/>
            <person name="Fujiwara T."/>
            <person name="Yamashita S."/>
            <person name="Jong L.W."/>
            <person name="Tomita R."/>
            <person name="Iwane A.H."/>
            <person name="Miyagishima S.Y."/>
        </authorList>
    </citation>
    <scope>NUCLEOTIDE SEQUENCE</scope>
    <source>
        <strain evidence="8">NBRC 102759</strain>
    </source>
</reference>
<accession>A0A9C7PRT7</accession>
<dbReference type="AlphaFoldDB" id="A0A9C7PRT7"/>
<reference evidence="8" key="2">
    <citation type="submission" date="2022-01" db="EMBL/GenBank/DDBJ databases">
        <authorList>
            <person name="Hirooka S."/>
            <person name="Miyagishima S.Y."/>
        </authorList>
    </citation>
    <scope>NUCLEOTIDE SEQUENCE</scope>
    <source>
        <strain evidence="8">NBRC 102759</strain>
    </source>
</reference>
<dbReference type="OrthoDB" id="411251at2759"/>
<dbReference type="InterPro" id="IPR045231">
    <property type="entry name" value="Yip1/4-like"/>
</dbReference>
<dbReference type="EMBL" id="BQMJ01000009">
    <property type="protein sequence ID" value="GJQ09543.1"/>
    <property type="molecule type" value="Genomic_DNA"/>
</dbReference>
<keyword evidence="9" id="KW-1185">Reference proteome</keyword>
<dbReference type="PANTHER" id="PTHR21236">
    <property type="entry name" value="GOLGI MEMBRANE PROTEIN YIP1"/>
    <property type="match status" value="1"/>
</dbReference>
<dbReference type="GO" id="GO:0000139">
    <property type="term" value="C:Golgi membrane"/>
    <property type="evidence" value="ECO:0007669"/>
    <property type="project" value="UniProtKB-SubCell"/>
</dbReference>
<feature type="transmembrane region" description="Helical" evidence="6">
    <location>
        <begin position="75"/>
        <end position="97"/>
    </location>
</feature>
<evidence type="ECO:0000256" key="5">
    <source>
        <dbReference type="ARBA" id="ARBA00023136"/>
    </source>
</evidence>